<name>A0A9X2VWZ5_9PSEU</name>
<keyword evidence="4 7" id="KW-1133">Transmembrane helix</keyword>
<evidence type="ECO:0000256" key="1">
    <source>
        <dbReference type="ARBA" id="ARBA00004651"/>
    </source>
</evidence>
<evidence type="ECO:0000313" key="10">
    <source>
        <dbReference type="Proteomes" id="UP001141259"/>
    </source>
</evidence>
<evidence type="ECO:0000256" key="6">
    <source>
        <dbReference type="ARBA" id="ARBA00038076"/>
    </source>
</evidence>
<evidence type="ECO:0000256" key="7">
    <source>
        <dbReference type="SAM" id="Phobius"/>
    </source>
</evidence>
<dbReference type="InterPro" id="IPR050250">
    <property type="entry name" value="Macrolide_Exporter_MacB"/>
</dbReference>
<keyword evidence="2" id="KW-1003">Cell membrane</keyword>
<reference evidence="9" key="1">
    <citation type="submission" date="2022-08" db="EMBL/GenBank/DDBJ databases">
        <authorList>
            <person name="Tistechok S."/>
            <person name="Samborskyy M."/>
            <person name="Roman I."/>
        </authorList>
    </citation>
    <scope>NUCLEOTIDE SEQUENCE</scope>
    <source>
        <strain evidence="9">DSM 103496</strain>
    </source>
</reference>
<dbReference type="GO" id="GO:0022857">
    <property type="term" value="F:transmembrane transporter activity"/>
    <property type="evidence" value="ECO:0007669"/>
    <property type="project" value="TreeGrafter"/>
</dbReference>
<dbReference type="PANTHER" id="PTHR30572:SF4">
    <property type="entry name" value="ABC TRANSPORTER PERMEASE YTRF"/>
    <property type="match status" value="1"/>
</dbReference>
<evidence type="ECO:0000256" key="3">
    <source>
        <dbReference type="ARBA" id="ARBA00022692"/>
    </source>
</evidence>
<dbReference type="Pfam" id="PF02687">
    <property type="entry name" value="FtsX"/>
    <property type="match status" value="1"/>
</dbReference>
<keyword evidence="3 7" id="KW-0812">Transmembrane</keyword>
<protein>
    <submittedName>
        <fullName evidence="9">ABC transporter permease</fullName>
    </submittedName>
</protein>
<feature type="transmembrane region" description="Helical" evidence="7">
    <location>
        <begin position="400"/>
        <end position="423"/>
    </location>
</feature>
<evidence type="ECO:0000256" key="4">
    <source>
        <dbReference type="ARBA" id="ARBA00022989"/>
    </source>
</evidence>
<dbReference type="EMBL" id="JANYMP010000042">
    <property type="protein sequence ID" value="MCS7484189.1"/>
    <property type="molecule type" value="Genomic_DNA"/>
</dbReference>
<sequence length="439" mass="46212">MIRLSGRFRSSLIIGGQGIRARKMRTFLSMISLFLGVLAVVTVQAGSVIAQRALLSDIEISQGKDGTLQMYLPSNPQAVPITMDLIQGREDVAGVTTGKAIIGEPGVKPINEGGGPLDGNGGAYRGPMMTCDASGQCRELEDPNEGAPSGQAIELSMKAVTGDILQFRPFRLESGDWLDSSSTPSLSPRIVLNTKAAEGFAKYKIPAEMRVEGALANTTPRIIGVVNDGSWGPAAYIRSDELLNWMPVDSLSDPRYGGSMELMLAPSTTADLQQTLKSRLTAAGMNPDELHVRTINSLKEMQSQLSLMRWIFLGMAALVLLIGVAGILNVGLATVGERIEEFALRRAVGTPRLLLAGIVLAETLLTGLLTAAAAIGFGAAALKAVSMVLGSREPFLQNVAFPWEAGVAGVLAGLIAGILGGLIPAIRAARIPIATVMRA</sequence>
<dbReference type="AlphaFoldDB" id="A0A9X2VWZ5"/>
<gene>
    <name evidence="9" type="ORF">NZH93_45795</name>
</gene>
<keyword evidence="10" id="KW-1185">Reference proteome</keyword>
<dbReference type="Proteomes" id="UP001141259">
    <property type="component" value="Unassembled WGS sequence"/>
</dbReference>
<comment type="subcellular location">
    <subcellularLocation>
        <location evidence="1">Cell membrane</location>
        <topology evidence="1">Multi-pass membrane protein</topology>
    </subcellularLocation>
</comment>
<evidence type="ECO:0000313" key="9">
    <source>
        <dbReference type="EMBL" id="MCS7484189.1"/>
    </source>
</evidence>
<dbReference type="PANTHER" id="PTHR30572">
    <property type="entry name" value="MEMBRANE COMPONENT OF TRANSPORTER-RELATED"/>
    <property type="match status" value="1"/>
</dbReference>
<proteinExistence type="inferred from homology"/>
<dbReference type="RefSeq" id="WP_259629640.1">
    <property type="nucleotide sequence ID" value="NZ_JANYMP010000042.1"/>
</dbReference>
<feature type="transmembrane region" description="Helical" evidence="7">
    <location>
        <begin position="353"/>
        <end position="380"/>
    </location>
</feature>
<evidence type="ECO:0000259" key="8">
    <source>
        <dbReference type="Pfam" id="PF02687"/>
    </source>
</evidence>
<comment type="similarity">
    <text evidence="6">Belongs to the ABC-4 integral membrane protein family.</text>
</comment>
<organism evidence="9 10">
    <name type="scientific">Umezawaea endophytica</name>
    <dbReference type="NCBI Taxonomy" id="1654476"/>
    <lineage>
        <taxon>Bacteria</taxon>
        <taxon>Bacillati</taxon>
        <taxon>Actinomycetota</taxon>
        <taxon>Actinomycetes</taxon>
        <taxon>Pseudonocardiales</taxon>
        <taxon>Pseudonocardiaceae</taxon>
        <taxon>Umezawaea</taxon>
    </lineage>
</organism>
<evidence type="ECO:0000256" key="5">
    <source>
        <dbReference type="ARBA" id="ARBA00023136"/>
    </source>
</evidence>
<comment type="caution">
    <text evidence="9">The sequence shown here is derived from an EMBL/GenBank/DDBJ whole genome shotgun (WGS) entry which is preliminary data.</text>
</comment>
<accession>A0A9X2VWZ5</accession>
<dbReference type="GO" id="GO:0005886">
    <property type="term" value="C:plasma membrane"/>
    <property type="evidence" value="ECO:0007669"/>
    <property type="project" value="UniProtKB-SubCell"/>
</dbReference>
<feature type="domain" description="ABC3 transporter permease C-terminal" evidence="8">
    <location>
        <begin position="315"/>
        <end position="433"/>
    </location>
</feature>
<keyword evidence="5 7" id="KW-0472">Membrane</keyword>
<dbReference type="InterPro" id="IPR003838">
    <property type="entry name" value="ABC3_permease_C"/>
</dbReference>
<evidence type="ECO:0000256" key="2">
    <source>
        <dbReference type="ARBA" id="ARBA00022475"/>
    </source>
</evidence>
<feature type="transmembrane region" description="Helical" evidence="7">
    <location>
        <begin position="310"/>
        <end position="332"/>
    </location>
</feature>